<proteinExistence type="predicted"/>
<accession>A0ABU8FVP2</accession>
<feature type="compositionally biased region" description="Polar residues" evidence="1">
    <location>
        <begin position="69"/>
        <end position="97"/>
    </location>
</feature>
<reference evidence="2 3" key="1">
    <citation type="submission" date="2024-01" db="EMBL/GenBank/DDBJ databases">
        <title>Seven novel Bacillus-like species.</title>
        <authorList>
            <person name="Liu G."/>
        </authorList>
    </citation>
    <scope>NUCLEOTIDE SEQUENCE [LARGE SCALE GENOMIC DNA]</scope>
    <source>
        <strain evidence="2 3">FJAT-53711</strain>
    </source>
</reference>
<feature type="compositionally biased region" description="Polar residues" evidence="1">
    <location>
        <begin position="114"/>
        <end position="132"/>
    </location>
</feature>
<feature type="compositionally biased region" description="Basic and acidic residues" evidence="1">
    <location>
        <begin position="1"/>
        <end position="10"/>
    </location>
</feature>
<dbReference type="Proteomes" id="UP001367922">
    <property type="component" value="Unassembled WGS sequence"/>
</dbReference>
<dbReference type="RefSeq" id="WP_336482523.1">
    <property type="nucleotide sequence ID" value="NZ_JBAWSV010000003.1"/>
</dbReference>
<dbReference type="EMBL" id="JBAWSV010000003">
    <property type="protein sequence ID" value="MEI4830065.1"/>
    <property type="molecule type" value="Genomic_DNA"/>
</dbReference>
<feature type="compositionally biased region" description="Basic and acidic residues" evidence="1">
    <location>
        <begin position="167"/>
        <end position="176"/>
    </location>
</feature>
<feature type="compositionally biased region" description="Basic and acidic residues" evidence="1">
    <location>
        <begin position="98"/>
        <end position="111"/>
    </location>
</feature>
<evidence type="ECO:0000313" key="3">
    <source>
        <dbReference type="Proteomes" id="UP001367922"/>
    </source>
</evidence>
<sequence length="176" mass="18331">MDFGKKHDNDEQPSVIFERDGERFVVMPSTSGKKKNVIVINNQFTSAPNTTQIASGAGRNSAAGNNAALDSSNSEQQQSVGAEGTARNTGIEGTQTEPHNEHGHGHDEKENVIIINNQIDMGQEQSSATQVASGAGKDSTAGTNAAIESSNTKQQHAVGGGGTAENDGERGDQIEA</sequence>
<feature type="region of interest" description="Disordered" evidence="1">
    <location>
        <begin position="50"/>
        <end position="176"/>
    </location>
</feature>
<evidence type="ECO:0000256" key="1">
    <source>
        <dbReference type="SAM" id="MobiDB-lite"/>
    </source>
</evidence>
<organism evidence="2 3">
    <name type="scientific">Bacillus yunxiaonensis</name>
    <dbReference type="NCBI Taxonomy" id="3127665"/>
    <lineage>
        <taxon>Bacteria</taxon>
        <taxon>Bacillati</taxon>
        <taxon>Bacillota</taxon>
        <taxon>Bacilli</taxon>
        <taxon>Bacillales</taxon>
        <taxon>Bacillaceae</taxon>
        <taxon>Bacillus</taxon>
    </lineage>
</organism>
<keyword evidence="3" id="KW-1185">Reference proteome</keyword>
<protein>
    <submittedName>
        <fullName evidence="2">Uncharacterized protein</fullName>
    </submittedName>
</protein>
<feature type="region of interest" description="Disordered" evidence="1">
    <location>
        <begin position="1"/>
        <end position="20"/>
    </location>
</feature>
<gene>
    <name evidence="2" type="ORF">WAX78_11430</name>
</gene>
<feature type="compositionally biased region" description="Low complexity" evidence="1">
    <location>
        <begin position="54"/>
        <end position="68"/>
    </location>
</feature>
<name>A0ABU8FVP2_9BACI</name>
<comment type="caution">
    <text evidence="2">The sequence shown here is derived from an EMBL/GenBank/DDBJ whole genome shotgun (WGS) entry which is preliminary data.</text>
</comment>
<evidence type="ECO:0000313" key="2">
    <source>
        <dbReference type="EMBL" id="MEI4830065.1"/>
    </source>
</evidence>
<feature type="compositionally biased region" description="Polar residues" evidence="1">
    <location>
        <begin position="140"/>
        <end position="155"/>
    </location>
</feature>